<accession>A0ABT1RX40</accession>
<dbReference type="EMBL" id="JANFZH010000007">
    <property type="protein sequence ID" value="MCQ4839224.1"/>
    <property type="molecule type" value="Genomic_DNA"/>
</dbReference>
<proteinExistence type="predicted"/>
<feature type="signal peptide" evidence="2">
    <location>
        <begin position="1"/>
        <end position="20"/>
    </location>
</feature>
<protein>
    <submittedName>
        <fullName evidence="4">S-layer homology domain-containing protein</fullName>
    </submittedName>
</protein>
<feature type="domain" description="SLH" evidence="3">
    <location>
        <begin position="255"/>
        <end position="318"/>
    </location>
</feature>
<dbReference type="Proteomes" id="UP001524473">
    <property type="component" value="Unassembled WGS sequence"/>
</dbReference>
<feature type="domain" description="SLH" evidence="3">
    <location>
        <begin position="191"/>
        <end position="254"/>
    </location>
</feature>
<comment type="caution">
    <text evidence="4">The sequence shown here is derived from an EMBL/GenBank/DDBJ whole genome shotgun (WGS) entry which is preliminary data.</text>
</comment>
<evidence type="ECO:0000256" key="2">
    <source>
        <dbReference type="SAM" id="SignalP"/>
    </source>
</evidence>
<dbReference type="GeneID" id="90534017"/>
<evidence type="ECO:0000313" key="5">
    <source>
        <dbReference type="Proteomes" id="UP001524473"/>
    </source>
</evidence>
<keyword evidence="1" id="KW-0677">Repeat</keyword>
<evidence type="ECO:0000256" key="1">
    <source>
        <dbReference type="ARBA" id="ARBA00022737"/>
    </source>
</evidence>
<organism evidence="4 5">
    <name type="scientific">Neglectibacter timonensis</name>
    <dbReference type="NCBI Taxonomy" id="1776382"/>
    <lineage>
        <taxon>Bacteria</taxon>
        <taxon>Bacillati</taxon>
        <taxon>Bacillota</taxon>
        <taxon>Clostridia</taxon>
        <taxon>Eubacteriales</taxon>
        <taxon>Oscillospiraceae</taxon>
        <taxon>Neglectibacter</taxon>
    </lineage>
</organism>
<dbReference type="InterPro" id="IPR001119">
    <property type="entry name" value="SLH_dom"/>
</dbReference>
<keyword evidence="5" id="KW-1185">Reference proteome</keyword>
<evidence type="ECO:0000259" key="3">
    <source>
        <dbReference type="PROSITE" id="PS51272"/>
    </source>
</evidence>
<dbReference type="RefSeq" id="WP_242871167.1">
    <property type="nucleotide sequence ID" value="NZ_CABKVV010000014.1"/>
</dbReference>
<dbReference type="Pfam" id="PF00395">
    <property type="entry name" value="SLH"/>
    <property type="match status" value="3"/>
</dbReference>
<keyword evidence="2" id="KW-0732">Signal</keyword>
<dbReference type="PROSITE" id="PS51272">
    <property type="entry name" value="SLH"/>
    <property type="match status" value="3"/>
</dbReference>
<gene>
    <name evidence="4" type="ORF">NE695_04765</name>
</gene>
<feature type="domain" description="SLH" evidence="3">
    <location>
        <begin position="323"/>
        <end position="381"/>
    </location>
</feature>
<feature type="chain" id="PRO_5045170105" evidence="2">
    <location>
        <begin position="21"/>
        <end position="381"/>
    </location>
</feature>
<name>A0ABT1RX40_9FIRM</name>
<sequence length="381" mass="42899">MISLFLAVLLACCGTLGASALEYPDPYRILYETNGGYIEFYKQEMWQKGTTLLLTNSKDLTGDLVIPSEVDGYRVTAVYYDFWSQEYGLLFSDLASITFPGTMDSLQEPYTPDDQAFPDSLRKIVVLEGVGRFGTARFRYLEEAHLPASIRHIPEEALPWRNENFTIYAPTDSGAHRYAVEHGVNFVAEGDPPVLFTDISGHWGEQDILWSFRNQLLMGTSETAFSPEANLTRGMLAAVLYRLVNEPDKEVENPPEIRFDDVDANAYYYKGACWLKFMGIADGEGNNRYRPNSNITREELAAMLRRFTMMVTEDKNANPTGKLDEFADGGKVQSWAKNAMSWAVGQGILKGDEKGRLNPQGLATRAEVAAILHRFELQRVY</sequence>
<reference evidence="4 5" key="1">
    <citation type="submission" date="2022-06" db="EMBL/GenBank/DDBJ databases">
        <title>Isolation of gut microbiota from human fecal samples.</title>
        <authorList>
            <person name="Pamer E.G."/>
            <person name="Barat B."/>
            <person name="Waligurski E."/>
            <person name="Medina S."/>
            <person name="Paddock L."/>
            <person name="Mostad J."/>
        </authorList>
    </citation>
    <scope>NUCLEOTIDE SEQUENCE [LARGE SCALE GENOMIC DNA]</scope>
    <source>
        <strain evidence="4 5">DFI.9.73</strain>
    </source>
</reference>
<evidence type="ECO:0000313" key="4">
    <source>
        <dbReference type="EMBL" id="MCQ4839224.1"/>
    </source>
</evidence>